<dbReference type="Proteomes" id="UP001597101">
    <property type="component" value="Unassembled WGS sequence"/>
</dbReference>
<keyword evidence="1" id="KW-1133">Transmembrane helix</keyword>
<name>A0ABW3FGC6_9HYPH</name>
<feature type="transmembrane region" description="Helical" evidence="1">
    <location>
        <begin position="60"/>
        <end position="78"/>
    </location>
</feature>
<keyword evidence="1" id="KW-0472">Membrane</keyword>
<organism evidence="2 3">
    <name type="scientific">Pseudahrensia aquimaris</name>
    <dbReference type="NCBI Taxonomy" id="744461"/>
    <lineage>
        <taxon>Bacteria</taxon>
        <taxon>Pseudomonadati</taxon>
        <taxon>Pseudomonadota</taxon>
        <taxon>Alphaproteobacteria</taxon>
        <taxon>Hyphomicrobiales</taxon>
        <taxon>Ahrensiaceae</taxon>
        <taxon>Pseudahrensia</taxon>
    </lineage>
</organism>
<sequence>MSDKRTTNPISAAIVRSLAWVDNRKSVDRFFWGLVAGGAVLTLLDLLYKKKSYFSIENIFGFYAFYGFFMCAALVVCAKAMRRLVMRSEAYYAPHDVESEAHPEADLDRRQADE</sequence>
<comment type="caution">
    <text evidence="2">The sequence shown here is derived from an EMBL/GenBank/DDBJ whole genome shotgun (WGS) entry which is preliminary data.</text>
</comment>
<gene>
    <name evidence="2" type="ORF">ACFQ14_05700</name>
</gene>
<evidence type="ECO:0000313" key="2">
    <source>
        <dbReference type="EMBL" id="MFD0915896.1"/>
    </source>
</evidence>
<evidence type="ECO:0000256" key="1">
    <source>
        <dbReference type="SAM" id="Phobius"/>
    </source>
</evidence>
<reference evidence="3" key="1">
    <citation type="journal article" date="2019" name="Int. J. Syst. Evol. Microbiol.">
        <title>The Global Catalogue of Microorganisms (GCM) 10K type strain sequencing project: providing services to taxonomists for standard genome sequencing and annotation.</title>
        <authorList>
            <consortium name="The Broad Institute Genomics Platform"/>
            <consortium name="The Broad Institute Genome Sequencing Center for Infectious Disease"/>
            <person name="Wu L."/>
            <person name="Ma J."/>
        </authorList>
    </citation>
    <scope>NUCLEOTIDE SEQUENCE [LARGE SCALE GENOMIC DNA]</scope>
    <source>
        <strain evidence="3">CCUG 60023</strain>
    </source>
</reference>
<evidence type="ECO:0000313" key="3">
    <source>
        <dbReference type="Proteomes" id="UP001597101"/>
    </source>
</evidence>
<dbReference type="RefSeq" id="WP_377211738.1">
    <property type="nucleotide sequence ID" value="NZ_JBHTJV010000003.1"/>
</dbReference>
<protein>
    <submittedName>
        <fullName evidence="2">Uncharacterized protein</fullName>
    </submittedName>
</protein>
<feature type="transmembrane region" description="Helical" evidence="1">
    <location>
        <begin position="30"/>
        <end position="48"/>
    </location>
</feature>
<proteinExistence type="predicted"/>
<keyword evidence="1" id="KW-0812">Transmembrane</keyword>
<accession>A0ABW3FGC6</accession>
<keyword evidence="3" id="KW-1185">Reference proteome</keyword>
<dbReference type="EMBL" id="JBHTJV010000003">
    <property type="protein sequence ID" value="MFD0915896.1"/>
    <property type="molecule type" value="Genomic_DNA"/>
</dbReference>